<dbReference type="InterPro" id="IPR023753">
    <property type="entry name" value="FAD/NAD-binding_dom"/>
</dbReference>
<dbReference type="EMBL" id="SOFL01000057">
    <property type="protein sequence ID" value="TFB96223.1"/>
    <property type="molecule type" value="Genomic_DNA"/>
</dbReference>
<evidence type="ECO:0000256" key="3">
    <source>
        <dbReference type="ARBA" id="ARBA00048132"/>
    </source>
</evidence>
<sequence>MWTSSSNSAPPAAPRKPVCSLSTTLSSPGCRARSRQVPDAQERYDCVVIGAGPAGLSAALNLSRARLTVLVIDSDRPRNAATMISHGFLTRDGVAPHELRRLAREEVEGYPGTQILRRTSVRSVQRAPELSKEDGSHPFTVTLGSPSSAGRLVHSRAVLVATGLRETLPDVPNIRGFYGMSLFSCAACDGYELNDQPLALIGETDDLFARALLVFQWTHTLTVFTNGAGFTDDSGAVSAGQEEALRGRGITVERRRITELEGDRGLLVAVRVDGGGRIPATGGFVRPLWHPAVEFLAGLDVAGDAHAQLLTDRNGRTSVPGLYAAGDVASPGPQQLIVAAGAGARTAAIISQDLLGVSTAH</sequence>
<proteinExistence type="predicted"/>
<dbReference type="PANTHER" id="PTHR48105">
    <property type="entry name" value="THIOREDOXIN REDUCTASE 1-RELATED-RELATED"/>
    <property type="match status" value="1"/>
</dbReference>
<dbReference type="InterPro" id="IPR036188">
    <property type="entry name" value="FAD/NAD-bd_sf"/>
</dbReference>
<dbReference type="PRINTS" id="PR00469">
    <property type="entry name" value="PNDRDTASEII"/>
</dbReference>
<keyword evidence="2" id="KW-0560">Oxidoreductase</keyword>
<evidence type="ECO:0000256" key="4">
    <source>
        <dbReference type="SAM" id="MobiDB-lite"/>
    </source>
</evidence>
<evidence type="ECO:0000259" key="5">
    <source>
        <dbReference type="Pfam" id="PF07992"/>
    </source>
</evidence>
<dbReference type="Proteomes" id="UP000297907">
    <property type="component" value="Unassembled WGS sequence"/>
</dbReference>
<dbReference type="AlphaFoldDB" id="A0A4R8W0H9"/>
<evidence type="ECO:0000313" key="7">
    <source>
        <dbReference type="Proteomes" id="UP000297907"/>
    </source>
</evidence>
<comment type="caution">
    <text evidence="6">The sequence shown here is derived from an EMBL/GenBank/DDBJ whole genome shotgun (WGS) entry which is preliminary data.</text>
</comment>
<organism evidence="6 7">
    <name type="scientific">Cryobacterium adonitolivorans</name>
    <dbReference type="NCBI Taxonomy" id="1259189"/>
    <lineage>
        <taxon>Bacteria</taxon>
        <taxon>Bacillati</taxon>
        <taxon>Actinomycetota</taxon>
        <taxon>Actinomycetes</taxon>
        <taxon>Micrococcales</taxon>
        <taxon>Microbacteriaceae</taxon>
        <taxon>Cryobacterium</taxon>
    </lineage>
</organism>
<evidence type="ECO:0000313" key="6">
    <source>
        <dbReference type="EMBL" id="TFB96223.1"/>
    </source>
</evidence>
<name>A0A4R8W0H9_9MICO</name>
<dbReference type="Gene3D" id="3.50.50.60">
    <property type="entry name" value="FAD/NAD(P)-binding domain"/>
    <property type="match status" value="2"/>
</dbReference>
<accession>A0A4R8W0H9</accession>
<dbReference type="PRINTS" id="PR00368">
    <property type="entry name" value="FADPNR"/>
</dbReference>
<gene>
    <name evidence="6" type="ORF">E3O42_17480</name>
</gene>
<dbReference type="OrthoDB" id="9786503at2"/>
<feature type="domain" description="FAD/NAD(P)-binding" evidence="5">
    <location>
        <begin position="44"/>
        <end position="343"/>
    </location>
</feature>
<evidence type="ECO:0000256" key="1">
    <source>
        <dbReference type="ARBA" id="ARBA00022630"/>
    </source>
</evidence>
<comment type="catalytic activity">
    <reaction evidence="3">
        <text>[thioredoxin]-dithiol + NADP(+) = [thioredoxin]-disulfide + NADPH + H(+)</text>
        <dbReference type="Rhea" id="RHEA:20345"/>
        <dbReference type="Rhea" id="RHEA-COMP:10698"/>
        <dbReference type="Rhea" id="RHEA-COMP:10700"/>
        <dbReference type="ChEBI" id="CHEBI:15378"/>
        <dbReference type="ChEBI" id="CHEBI:29950"/>
        <dbReference type="ChEBI" id="CHEBI:50058"/>
        <dbReference type="ChEBI" id="CHEBI:57783"/>
        <dbReference type="ChEBI" id="CHEBI:58349"/>
        <dbReference type="EC" id="1.8.1.9"/>
    </reaction>
</comment>
<protein>
    <submittedName>
        <fullName evidence="6">NAD(P)/FAD-dependent oxidoreductase</fullName>
    </submittedName>
</protein>
<dbReference type="InterPro" id="IPR050097">
    <property type="entry name" value="Ferredoxin-NADP_redctase_2"/>
</dbReference>
<dbReference type="GO" id="GO:0004791">
    <property type="term" value="F:thioredoxin-disulfide reductase (NADPH) activity"/>
    <property type="evidence" value="ECO:0007669"/>
    <property type="project" value="UniProtKB-EC"/>
</dbReference>
<reference evidence="6 7" key="1">
    <citation type="submission" date="2019-03" db="EMBL/GenBank/DDBJ databases">
        <title>Genomics of glacier-inhabiting Cryobacterium strains.</title>
        <authorList>
            <person name="Liu Q."/>
            <person name="Xin Y.-H."/>
        </authorList>
    </citation>
    <scope>NUCLEOTIDE SEQUENCE [LARGE SCALE GENOMIC DNA]</scope>
    <source>
        <strain evidence="6 7">RHLS22-1</strain>
    </source>
</reference>
<keyword evidence="7" id="KW-1185">Reference proteome</keyword>
<evidence type="ECO:0000256" key="2">
    <source>
        <dbReference type="ARBA" id="ARBA00023002"/>
    </source>
</evidence>
<feature type="compositionally biased region" description="Low complexity" evidence="4">
    <location>
        <begin position="1"/>
        <end position="10"/>
    </location>
</feature>
<feature type="region of interest" description="Disordered" evidence="4">
    <location>
        <begin position="1"/>
        <end position="36"/>
    </location>
</feature>
<keyword evidence="1" id="KW-0285">Flavoprotein</keyword>
<dbReference type="SUPFAM" id="SSF51905">
    <property type="entry name" value="FAD/NAD(P)-binding domain"/>
    <property type="match status" value="1"/>
</dbReference>
<dbReference type="Pfam" id="PF07992">
    <property type="entry name" value="Pyr_redox_2"/>
    <property type="match status" value="1"/>
</dbReference>